<proteinExistence type="predicted"/>
<dbReference type="CDD" id="cd06259">
    <property type="entry name" value="YdcF-like"/>
    <property type="match status" value="1"/>
</dbReference>
<comment type="caution">
    <text evidence="2">The sequence shown here is derived from an EMBL/GenBank/DDBJ whole genome shotgun (WGS) entry which is preliminary data.</text>
</comment>
<reference evidence="2 3" key="1">
    <citation type="submission" date="2017-07" db="EMBL/GenBank/DDBJ databases">
        <title>Draft whole genome sequences of clinical Proprionibacteriaceae strains.</title>
        <authorList>
            <person name="Bernier A.-M."/>
            <person name="Bernard K."/>
            <person name="Domingo M.-C."/>
        </authorList>
    </citation>
    <scope>NUCLEOTIDE SEQUENCE [LARGE SCALE GENOMIC DNA]</scope>
    <source>
        <strain evidence="2 3">NML 030167</strain>
    </source>
</reference>
<dbReference type="OrthoDB" id="9782395at2"/>
<organism evidence="2 3">
    <name type="scientific">Enemella evansiae</name>
    <dbReference type="NCBI Taxonomy" id="2016499"/>
    <lineage>
        <taxon>Bacteria</taxon>
        <taxon>Bacillati</taxon>
        <taxon>Actinomycetota</taxon>
        <taxon>Actinomycetes</taxon>
        <taxon>Propionibacteriales</taxon>
        <taxon>Propionibacteriaceae</taxon>
        <taxon>Enemella</taxon>
    </lineage>
</organism>
<dbReference type="EMBL" id="NMVO01000001">
    <property type="protein sequence ID" value="OYO17610.1"/>
    <property type="molecule type" value="Genomic_DNA"/>
</dbReference>
<dbReference type="InterPro" id="IPR003848">
    <property type="entry name" value="DUF218"/>
</dbReference>
<dbReference type="RefSeq" id="WP_094356717.1">
    <property type="nucleotide sequence ID" value="NZ_NMVK01000009.1"/>
</dbReference>
<name>A0A255GP65_9ACTN</name>
<dbReference type="PANTHER" id="PTHR30336:SF6">
    <property type="entry name" value="INTEGRAL MEMBRANE PROTEIN"/>
    <property type="match status" value="1"/>
</dbReference>
<evidence type="ECO:0000313" key="3">
    <source>
        <dbReference type="Proteomes" id="UP000215896"/>
    </source>
</evidence>
<evidence type="ECO:0000259" key="1">
    <source>
        <dbReference type="Pfam" id="PF02698"/>
    </source>
</evidence>
<accession>A0A255GP65</accession>
<dbReference type="AlphaFoldDB" id="A0A255GP65"/>
<keyword evidence="3" id="KW-1185">Reference proteome</keyword>
<dbReference type="Proteomes" id="UP000215896">
    <property type="component" value="Unassembled WGS sequence"/>
</dbReference>
<feature type="domain" description="DUF218" evidence="1">
    <location>
        <begin position="51"/>
        <end position="167"/>
    </location>
</feature>
<protein>
    <recommendedName>
        <fullName evidence="1">DUF218 domain-containing protein</fullName>
    </recommendedName>
</protein>
<dbReference type="PANTHER" id="PTHR30336">
    <property type="entry name" value="INNER MEMBRANE PROTEIN, PROBABLE PERMEASE"/>
    <property type="match status" value="1"/>
</dbReference>
<dbReference type="Pfam" id="PF02698">
    <property type="entry name" value="DUF218"/>
    <property type="match status" value="1"/>
</dbReference>
<sequence length="220" mass="23758">MPAARFLKRAVVTCAVVGVAGALAVLGTAGFVRSTAQPQTFSAQKVPFAPVALVLGAEIYPDGTPSPYLKGRLDLAQRLLEAGKVKVILVSGDNGEEHYNEPDGMRNYLIRNGVPAGKVVADYAGFDTYDSCVRAKQIFGVDRLTLVTQGYHIPRAVTTCRLVGVDAQGVGDYSVRTYGSTWRSGQVRELFANFKMMWDVATRRTPILGSKETSVTEALR</sequence>
<evidence type="ECO:0000313" key="2">
    <source>
        <dbReference type="EMBL" id="OYO17610.1"/>
    </source>
</evidence>
<accession>A0A4R6LU37</accession>
<gene>
    <name evidence="2" type="ORF">CGZ94_01575</name>
</gene>
<dbReference type="InterPro" id="IPR051599">
    <property type="entry name" value="Cell_Envelope_Assoc"/>
</dbReference>
<dbReference type="GO" id="GO:0005886">
    <property type="term" value="C:plasma membrane"/>
    <property type="evidence" value="ECO:0007669"/>
    <property type="project" value="TreeGrafter"/>
</dbReference>